<keyword evidence="6" id="KW-1185">Reference proteome</keyword>
<evidence type="ECO:0000313" key="6">
    <source>
        <dbReference type="Proteomes" id="UP000006427"/>
    </source>
</evidence>
<comment type="similarity">
    <text evidence="4">Belongs to the FliW family.</text>
</comment>
<organism evidence="5 6">
    <name type="scientific">Dethiosulfovibrio peptidovorans DSM 11002</name>
    <dbReference type="NCBI Taxonomy" id="469381"/>
    <lineage>
        <taxon>Bacteria</taxon>
        <taxon>Thermotogati</taxon>
        <taxon>Synergistota</taxon>
        <taxon>Synergistia</taxon>
        <taxon>Synergistales</taxon>
        <taxon>Dethiosulfovibrionaceae</taxon>
        <taxon>Dethiosulfovibrio</taxon>
    </lineage>
</organism>
<dbReference type="GO" id="GO:0005737">
    <property type="term" value="C:cytoplasm"/>
    <property type="evidence" value="ECO:0007669"/>
    <property type="project" value="UniProtKB-SubCell"/>
</dbReference>
<dbReference type="Pfam" id="PF02623">
    <property type="entry name" value="FliW"/>
    <property type="match status" value="1"/>
</dbReference>
<keyword evidence="2 4" id="KW-1005">Bacterial flagellum biogenesis</keyword>
<keyword evidence="1 4" id="KW-0963">Cytoplasm</keyword>
<dbReference type="RefSeq" id="WP_005661786.1">
    <property type="nucleotide sequence ID" value="NZ_ABTR02000001.1"/>
</dbReference>
<dbReference type="HAMAP" id="MF_01185">
    <property type="entry name" value="FliW"/>
    <property type="match status" value="1"/>
</dbReference>
<evidence type="ECO:0000256" key="3">
    <source>
        <dbReference type="ARBA" id="ARBA00022845"/>
    </source>
</evidence>
<dbReference type="Proteomes" id="UP000006427">
    <property type="component" value="Unassembled WGS sequence"/>
</dbReference>
<dbReference type="eggNOG" id="COG1699">
    <property type="taxonomic scope" value="Bacteria"/>
</dbReference>
<evidence type="ECO:0000256" key="1">
    <source>
        <dbReference type="ARBA" id="ARBA00022490"/>
    </source>
</evidence>
<dbReference type="SUPFAM" id="SSF141457">
    <property type="entry name" value="BH3618-like"/>
    <property type="match status" value="1"/>
</dbReference>
<comment type="function">
    <text evidence="4">Acts as an anti-CsrA protein, binds CsrA and prevents it from repressing translation of its target genes, one of which is flagellin. Binds to flagellin and participates in the assembly of the flagellum.</text>
</comment>
<protein>
    <recommendedName>
        <fullName evidence="4">Flagellar assembly factor FliW</fullName>
    </recommendedName>
</protein>
<dbReference type="OrthoDB" id="9801235at2"/>
<keyword evidence="4" id="KW-0143">Chaperone</keyword>
<dbReference type="PANTHER" id="PTHR39190">
    <property type="entry name" value="FLAGELLAR ASSEMBLY FACTOR FLIW"/>
    <property type="match status" value="1"/>
</dbReference>
<dbReference type="PANTHER" id="PTHR39190:SF1">
    <property type="entry name" value="FLAGELLAR ASSEMBLY FACTOR FLIW"/>
    <property type="match status" value="1"/>
</dbReference>
<comment type="caution">
    <text evidence="5">The sequence shown here is derived from an EMBL/GenBank/DDBJ whole genome shotgun (WGS) entry which is preliminary data.</text>
</comment>
<keyword evidence="3 4" id="KW-0810">Translation regulation</keyword>
<evidence type="ECO:0000256" key="4">
    <source>
        <dbReference type="HAMAP-Rule" id="MF_01185"/>
    </source>
</evidence>
<gene>
    <name evidence="4" type="primary">fliW</name>
    <name evidence="5" type="ORF">Dpep_1985</name>
</gene>
<comment type="subunit">
    <text evidence="4">Interacts with translational regulator CsrA and flagellin(s).</text>
</comment>
<comment type="subcellular location">
    <subcellularLocation>
        <location evidence="4">Cytoplasm</location>
    </subcellularLocation>
</comment>
<dbReference type="AlphaFoldDB" id="D2Z962"/>
<dbReference type="InterPro" id="IPR024046">
    <property type="entry name" value="Flagellar_assmbl_FliW_dom_sf"/>
</dbReference>
<dbReference type="Gene3D" id="2.30.290.10">
    <property type="entry name" value="BH3618-like"/>
    <property type="match status" value="1"/>
</dbReference>
<dbReference type="GO" id="GO:0006417">
    <property type="term" value="P:regulation of translation"/>
    <property type="evidence" value="ECO:0007669"/>
    <property type="project" value="UniProtKB-KW"/>
</dbReference>
<dbReference type="EMBL" id="ABTR02000001">
    <property type="protein sequence ID" value="EFC92009.1"/>
    <property type="molecule type" value="Genomic_DNA"/>
</dbReference>
<dbReference type="GO" id="GO:0044780">
    <property type="term" value="P:bacterial-type flagellum assembly"/>
    <property type="evidence" value="ECO:0007669"/>
    <property type="project" value="UniProtKB-UniRule"/>
</dbReference>
<sequence length="167" mass="18878">MTKKMSKTLTISTSRFGDVKYEESMIFLSPKGIPGFEDMRRWLLVGEDDSTVKHLQNLEDGGLALPVAVPQQLFSDYSVKIPREFLDEVKAEDERDLGILLILTVPSGAIWDMTVNMRAPILIGLSSRLMLQAILPDESLTLRRPLWNQAQRDEMKSKIQQSSLNGE</sequence>
<dbReference type="InterPro" id="IPR003775">
    <property type="entry name" value="Flagellar_assembly_factor_FliW"/>
</dbReference>
<reference evidence="5 6" key="1">
    <citation type="journal article" date="2010" name="Stand. Genomic Sci.">
        <title>Permanent draft genome sequence of Dethiosulfovibrio peptidovorans type strain (SEBR 4207).</title>
        <authorList>
            <person name="Labutti K."/>
            <person name="Mayilraj S."/>
            <person name="Clum A."/>
            <person name="Lucas S."/>
            <person name="Glavina Del Rio T."/>
            <person name="Nolan M."/>
            <person name="Tice H."/>
            <person name="Cheng J.F."/>
            <person name="Pitluck S."/>
            <person name="Liolios K."/>
            <person name="Ivanova N."/>
            <person name="Mavromatis K."/>
            <person name="Mikhailova N."/>
            <person name="Pati A."/>
            <person name="Goodwin L."/>
            <person name="Chen A."/>
            <person name="Palaniappan K."/>
            <person name="Land M."/>
            <person name="Hauser L."/>
            <person name="Chang Y.J."/>
            <person name="Jeffries C.D."/>
            <person name="Rohde M."/>
            <person name="Spring S."/>
            <person name="Goker M."/>
            <person name="Woyke T."/>
            <person name="Bristow J."/>
            <person name="Eisen J.A."/>
            <person name="Markowitz V."/>
            <person name="Hugenholtz P."/>
            <person name="Kyrpides N.C."/>
            <person name="Klenk H.P."/>
            <person name="Lapidus A."/>
        </authorList>
    </citation>
    <scope>NUCLEOTIDE SEQUENCE [LARGE SCALE GENOMIC DNA]</scope>
    <source>
        <strain evidence="5 6">DSM 11002</strain>
    </source>
</reference>
<accession>D2Z962</accession>
<evidence type="ECO:0000256" key="2">
    <source>
        <dbReference type="ARBA" id="ARBA00022795"/>
    </source>
</evidence>
<evidence type="ECO:0000313" key="5">
    <source>
        <dbReference type="EMBL" id="EFC92009.1"/>
    </source>
</evidence>
<proteinExistence type="inferred from homology"/>
<dbReference type="PaxDb" id="469381-Dpep_1985"/>
<dbReference type="STRING" id="469381.Dpep_1985"/>
<name>D2Z962_9BACT</name>